<reference evidence="2 3" key="1">
    <citation type="submission" date="2014-04" db="EMBL/GenBank/DDBJ databases">
        <authorList>
            <consortium name="DOE Joint Genome Institute"/>
            <person name="Kuo A."/>
            <person name="Martino E."/>
            <person name="Perotto S."/>
            <person name="Kohler A."/>
            <person name="Nagy L.G."/>
            <person name="Floudas D."/>
            <person name="Copeland A."/>
            <person name="Barry K.W."/>
            <person name="Cichocki N."/>
            <person name="Veneault-Fourrey C."/>
            <person name="LaButti K."/>
            <person name="Lindquist E.A."/>
            <person name="Lipzen A."/>
            <person name="Lundell T."/>
            <person name="Morin E."/>
            <person name="Murat C."/>
            <person name="Sun H."/>
            <person name="Tunlid A."/>
            <person name="Henrissat B."/>
            <person name="Grigoriev I.V."/>
            <person name="Hibbett D.S."/>
            <person name="Martin F."/>
            <person name="Nordberg H.P."/>
            <person name="Cantor M.N."/>
            <person name="Hua S.X."/>
        </authorList>
    </citation>
    <scope>NUCLEOTIDE SEQUENCE [LARGE SCALE GENOMIC DNA]</scope>
    <source>
        <strain evidence="2 3">Zn</strain>
    </source>
</reference>
<feature type="region of interest" description="Disordered" evidence="1">
    <location>
        <begin position="470"/>
        <end position="530"/>
    </location>
</feature>
<evidence type="ECO:0000313" key="3">
    <source>
        <dbReference type="Proteomes" id="UP000054321"/>
    </source>
</evidence>
<dbReference type="Proteomes" id="UP000054321">
    <property type="component" value="Unassembled WGS sequence"/>
</dbReference>
<accession>A0A0C3GV73</accession>
<name>A0A0C3GV73_OIDMZ</name>
<dbReference type="AlphaFoldDB" id="A0A0C3GV73"/>
<gene>
    <name evidence="2" type="ORF">OIDMADRAFT_149261</name>
</gene>
<feature type="compositionally biased region" description="Basic residues" evidence="1">
    <location>
        <begin position="21"/>
        <end position="36"/>
    </location>
</feature>
<dbReference type="InParanoid" id="A0A0C3GV73"/>
<reference evidence="3" key="2">
    <citation type="submission" date="2015-01" db="EMBL/GenBank/DDBJ databases">
        <title>Evolutionary Origins and Diversification of the Mycorrhizal Mutualists.</title>
        <authorList>
            <consortium name="DOE Joint Genome Institute"/>
            <consortium name="Mycorrhizal Genomics Consortium"/>
            <person name="Kohler A."/>
            <person name="Kuo A."/>
            <person name="Nagy L.G."/>
            <person name="Floudas D."/>
            <person name="Copeland A."/>
            <person name="Barry K.W."/>
            <person name="Cichocki N."/>
            <person name="Veneault-Fourrey C."/>
            <person name="LaButti K."/>
            <person name="Lindquist E.A."/>
            <person name="Lipzen A."/>
            <person name="Lundell T."/>
            <person name="Morin E."/>
            <person name="Murat C."/>
            <person name="Riley R."/>
            <person name="Ohm R."/>
            <person name="Sun H."/>
            <person name="Tunlid A."/>
            <person name="Henrissat B."/>
            <person name="Grigoriev I.V."/>
            <person name="Hibbett D.S."/>
            <person name="Martin F."/>
        </authorList>
    </citation>
    <scope>NUCLEOTIDE SEQUENCE [LARGE SCALE GENOMIC DNA]</scope>
    <source>
        <strain evidence="3">Zn</strain>
    </source>
</reference>
<proteinExistence type="predicted"/>
<keyword evidence="3" id="KW-1185">Reference proteome</keyword>
<feature type="compositionally biased region" description="Polar residues" evidence="1">
    <location>
        <begin position="477"/>
        <end position="522"/>
    </location>
</feature>
<feature type="compositionally biased region" description="Low complexity" evidence="1">
    <location>
        <begin position="50"/>
        <end position="60"/>
    </location>
</feature>
<dbReference type="HOGENOM" id="CLU_533276_0_0_1"/>
<evidence type="ECO:0000256" key="1">
    <source>
        <dbReference type="SAM" id="MobiDB-lite"/>
    </source>
</evidence>
<evidence type="ECO:0000313" key="2">
    <source>
        <dbReference type="EMBL" id="KIM95144.1"/>
    </source>
</evidence>
<dbReference type="EMBL" id="KN832888">
    <property type="protein sequence ID" value="KIM95144.1"/>
    <property type="molecule type" value="Genomic_DNA"/>
</dbReference>
<feature type="region of interest" description="Disordered" evidence="1">
    <location>
        <begin position="1"/>
        <end position="60"/>
    </location>
</feature>
<protein>
    <submittedName>
        <fullName evidence="2">Uncharacterized protein</fullName>
    </submittedName>
</protein>
<dbReference type="OrthoDB" id="3494026at2759"/>
<sequence>MSASKPSPRSRVATEPTLRAVTRRKRPSFSPQKRRSGLTPEQQKQRRQSHSSSASSPSLQKELQGLNLTMRNPKTAALDFEEFSYVDNQGTFRRIGAAWLHILCEYLEKYYQAESVSERLPYLVVWCKDTVPPPSERPFMIAGLVAVWLVQGKDKYPLDMDLGDMGRSEDNRWISLEQNLIDDLKVFVIPKAKTLSTIMNQHFPEALAISYINHRIVVEFKEINNEQHKKRLDSLPHAISRTEVALRYHNGAIHGQELKRLKEPNPTKFDGQYDDTDYVKTHGCFYPGAMLSSKNNTLISAGIQVQKQQKIGLTVAIHCWDKQLESDVKLGHEDYTVKQGDWVDGTVVGTVMQRIGSSDIGIAKVDKPFSNRFLDLNGSASSLLHSNDFRTVNELFWIDSFVTGPQQLASNGRRIYKANKRGKDLFDDPSTLPGRGKYIELVQGIYATSAPEINSQPKIREGVCGAAIIRAREDEPTQTGEQVKTPTLRNETPTGQGSSPQVSTPKQRTSGKGPGTPSSAGSATPLHKQLPQEETTGEIAGFMHWFDIQSLHNSDCLLCFADAVDGLIEDGWKVVSAPEKRKADAAGLDDASDPFITKISPKK</sequence>
<organism evidence="2 3">
    <name type="scientific">Oidiodendron maius (strain Zn)</name>
    <dbReference type="NCBI Taxonomy" id="913774"/>
    <lineage>
        <taxon>Eukaryota</taxon>
        <taxon>Fungi</taxon>
        <taxon>Dikarya</taxon>
        <taxon>Ascomycota</taxon>
        <taxon>Pezizomycotina</taxon>
        <taxon>Leotiomycetes</taxon>
        <taxon>Leotiomycetes incertae sedis</taxon>
        <taxon>Myxotrichaceae</taxon>
        <taxon>Oidiodendron</taxon>
    </lineage>
</organism>